<dbReference type="Gene3D" id="3.80.10.10">
    <property type="entry name" value="Ribonuclease Inhibitor"/>
    <property type="match status" value="1"/>
</dbReference>
<evidence type="ECO:0008006" key="7">
    <source>
        <dbReference type="Google" id="ProtNLM"/>
    </source>
</evidence>
<evidence type="ECO:0000313" key="5">
    <source>
        <dbReference type="EMBL" id="KAK7465170.1"/>
    </source>
</evidence>
<dbReference type="Proteomes" id="UP001519460">
    <property type="component" value="Unassembled WGS sequence"/>
</dbReference>
<dbReference type="InterPro" id="IPR001611">
    <property type="entry name" value="Leu-rich_rpt"/>
</dbReference>
<evidence type="ECO:0000256" key="2">
    <source>
        <dbReference type="ARBA" id="ARBA00022737"/>
    </source>
</evidence>
<dbReference type="PANTHER" id="PTHR45752:SF21">
    <property type="entry name" value="LEUCINE-RICH REPEAT-CONTAINING PROTEIN 63"/>
    <property type="match status" value="1"/>
</dbReference>
<dbReference type="PANTHER" id="PTHR45752">
    <property type="entry name" value="LEUCINE-RICH REPEAT-CONTAINING"/>
    <property type="match status" value="1"/>
</dbReference>
<evidence type="ECO:0000256" key="4">
    <source>
        <dbReference type="SAM" id="MobiDB-lite"/>
    </source>
</evidence>
<feature type="compositionally biased region" description="Polar residues" evidence="4">
    <location>
        <begin position="252"/>
        <end position="266"/>
    </location>
</feature>
<name>A0ABD0J850_9CAEN</name>
<evidence type="ECO:0000256" key="3">
    <source>
        <dbReference type="SAM" id="Coils"/>
    </source>
</evidence>
<dbReference type="InterPro" id="IPR050715">
    <property type="entry name" value="LRR-SigEffector_domain"/>
</dbReference>
<dbReference type="AlphaFoldDB" id="A0ABD0J850"/>
<organism evidence="5 6">
    <name type="scientific">Batillaria attramentaria</name>
    <dbReference type="NCBI Taxonomy" id="370345"/>
    <lineage>
        <taxon>Eukaryota</taxon>
        <taxon>Metazoa</taxon>
        <taxon>Spiralia</taxon>
        <taxon>Lophotrochozoa</taxon>
        <taxon>Mollusca</taxon>
        <taxon>Gastropoda</taxon>
        <taxon>Caenogastropoda</taxon>
        <taxon>Sorbeoconcha</taxon>
        <taxon>Cerithioidea</taxon>
        <taxon>Batillariidae</taxon>
        <taxon>Batillaria</taxon>
    </lineage>
</organism>
<feature type="compositionally biased region" description="Basic and acidic residues" evidence="4">
    <location>
        <begin position="29"/>
        <end position="41"/>
    </location>
</feature>
<dbReference type="EMBL" id="JACVVK020000573">
    <property type="protein sequence ID" value="KAK7465170.1"/>
    <property type="molecule type" value="Genomic_DNA"/>
</dbReference>
<keyword evidence="2" id="KW-0677">Repeat</keyword>
<dbReference type="PROSITE" id="PS51450">
    <property type="entry name" value="LRR"/>
    <property type="match status" value="3"/>
</dbReference>
<evidence type="ECO:0000313" key="6">
    <source>
        <dbReference type="Proteomes" id="UP001519460"/>
    </source>
</evidence>
<reference evidence="5 6" key="1">
    <citation type="journal article" date="2023" name="Sci. Data">
        <title>Genome assembly of the Korean intertidal mud-creeper Batillaria attramentaria.</title>
        <authorList>
            <person name="Patra A.K."/>
            <person name="Ho P.T."/>
            <person name="Jun S."/>
            <person name="Lee S.J."/>
            <person name="Kim Y."/>
            <person name="Won Y.J."/>
        </authorList>
    </citation>
    <scope>NUCLEOTIDE SEQUENCE [LARGE SCALE GENOMIC DNA]</scope>
    <source>
        <strain evidence="5">Wonlab-2016</strain>
    </source>
</reference>
<gene>
    <name evidence="5" type="ORF">BaRGS_00037660</name>
</gene>
<comment type="caution">
    <text evidence="5">The sequence shown here is derived from an EMBL/GenBank/DDBJ whole genome shotgun (WGS) entry which is preliminary data.</text>
</comment>
<dbReference type="SMART" id="SM00369">
    <property type="entry name" value="LRR_TYP"/>
    <property type="match status" value="2"/>
</dbReference>
<feature type="coiled-coil region" evidence="3">
    <location>
        <begin position="405"/>
        <end position="461"/>
    </location>
</feature>
<keyword evidence="1" id="KW-0433">Leucine-rich repeat</keyword>
<evidence type="ECO:0000256" key="1">
    <source>
        <dbReference type="ARBA" id="ARBA00022614"/>
    </source>
</evidence>
<dbReference type="InterPro" id="IPR003591">
    <property type="entry name" value="Leu-rich_rpt_typical-subtyp"/>
</dbReference>
<proteinExistence type="predicted"/>
<sequence length="565" mass="64927">MTNPTENGFEAECMDIDMAPPSEADETEMDHNFWDGGGDRVDSRMETPADTAFARTKRQEQIVLSLIQQAKALGSPTVDLSGKHLMAIPDELLQMEDLEYLYLSSNQISFLPDEFFKCFPKLKWLDLRNNHLCRIPSIYLGSHPCLRNLLLQNNLLKSLPLELGLVKTLHGLNITNNPLEFPPQDVISRGTYEIQKFLREMLQAKSSAKLNKDDLVLDCIFEDSCDSSSSDDWNTNASMMELARQRQRTKKSLSADTVSNGTGTTGDKSKLIGPVPLRRKLSSVQSWKVNPYPEPPPQEYIAFKMQEEKQLAKVREMNEKTDAILQRRKDEAILKGWRDNTKKMQAKKYRQTLTKGTKEYPETAEEAPFGVDNTYMKMLNNDERFKESREKPRRALSPATRARIEEEKASKIRELEKRIKDHTAQMVDRRKKPKGTPQEEMEAARRELDIVKTLQKDLMRRYQELKTWTTVCDHEPTCPIQGDLMGIASVLVATASEATVLRAKAIKYMYLVEINGGLQHCLAGVFQAEDLHRQLMNRRKNVEYRLKEFEADVRKNFPVGTRLRH</sequence>
<protein>
    <recommendedName>
        <fullName evidence="7">Leucine-rich repeat-containing protein 27</fullName>
    </recommendedName>
</protein>
<accession>A0ABD0J850</accession>
<keyword evidence="3" id="KW-0175">Coiled coil</keyword>
<dbReference type="Pfam" id="PF13855">
    <property type="entry name" value="LRR_8"/>
    <property type="match status" value="1"/>
</dbReference>
<dbReference type="InterPro" id="IPR032675">
    <property type="entry name" value="LRR_dom_sf"/>
</dbReference>
<keyword evidence="6" id="KW-1185">Reference proteome</keyword>
<feature type="region of interest" description="Disordered" evidence="4">
    <location>
        <begin position="20"/>
        <end position="41"/>
    </location>
</feature>
<dbReference type="SUPFAM" id="SSF52058">
    <property type="entry name" value="L domain-like"/>
    <property type="match status" value="1"/>
</dbReference>
<feature type="region of interest" description="Disordered" evidence="4">
    <location>
        <begin position="247"/>
        <end position="272"/>
    </location>
</feature>